<proteinExistence type="predicted"/>
<dbReference type="KEGG" id="csg:Cylst_3479"/>
<dbReference type="OrthoDB" id="26670at2"/>
<dbReference type="EMBL" id="CP003642">
    <property type="protein sequence ID" value="AFZ25623.1"/>
    <property type="molecule type" value="Genomic_DNA"/>
</dbReference>
<evidence type="ECO:0000313" key="2">
    <source>
        <dbReference type="Proteomes" id="UP000010475"/>
    </source>
</evidence>
<sequence length="79" mass="8767">MQSIKLHSRVGADGILHLDLPVGITDTEIEVTVTVKPVTSVTQIKGWIPGFFDNVIGGWVGEPLERPDQGEFEIREHLF</sequence>
<dbReference type="RefSeq" id="WP_015208871.1">
    <property type="nucleotide sequence ID" value="NC_019757.1"/>
</dbReference>
<dbReference type="AlphaFoldDB" id="K9WZJ9"/>
<reference evidence="1 2" key="1">
    <citation type="submission" date="2012-06" db="EMBL/GenBank/DDBJ databases">
        <title>Finished chromosome of genome of Cylindrospermum stagnale PCC 7417.</title>
        <authorList>
            <consortium name="US DOE Joint Genome Institute"/>
            <person name="Gugger M."/>
            <person name="Coursin T."/>
            <person name="Rippka R."/>
            <person name="Tandeau De Marsac N."/>
            <person name="Huntemann M."/>
            <person name="Wei C.-L."/>
            <person name="Han J."/>
            <person name="Detter J.C."/>
            <person name="Han C."/>
            <person name="Tapia R."/>
            <person name="Chen A."/>
            <person name="Kyrpides N."/>
            <person name="Mavromatis K."/>
            <person name="Markowitz V."/>
            <person name="Szeto E."/>
            <person name="Ivanova N."/>
            <person name="Pagani I."/>
            <person name="Pati A."/>
            <person name="Goodwin L."/>
            <person name="Nordberg H.P."/>
            <person name="Cantor M.N."/>
            <person name="Hua S.X."/>
            <person name="Woyke T."/>
            <person name="Kerfeld C.A."/>
        </authorList>
    </citation>
    <scope>NUCLEOTIDE SEQUENCE [LARGE SCALE GENOMIC DNA]</scope>
    <source>
        <strain evidence="1 2">PCC 7417</strain>
    </source>
</reference>
<accession>K9WZJ9</accession>
<keyword evidence="2" id="KW-1185">Reference proteome</keyword>
<evidence type="ECO:0000313" key="1">
    <source>
        <dbReference type="EMBL" id="AFZ25623.1"/>
    </source>
</evidence>
<protein>
    <submittedName>
        <fullName evidence="1">Uncharacterized protein</fullName>
    </submittedName>
</protein>
<dbReference type="eggNOG" id="ENOG5030P7N">
    <property type="taxonomic scope" value="Bacteria"/>
</dbReference>
<gene>
    <name evidence="1" type="ORF">Cylst_3479</name>
</gene>
<name>K9WZJ9_9NOST</name>
<organism evidence="1 2">
    <name type="scientific">Cylindrospermum stagnale PCC 7417</name>
    <dbReference type="NCBI Taxonomy" id="56107"/>
    <lineage>
        <taxon>Bacteria</taxon>
        <taxon>Bacillati</taxon>
        <taxon>Cyanobacteriota</taxon>
        <taxon>Cyanophyceae</taxon>
        <taxon>Nostocales</taxon>
        <taxon>Nostocaceae</taxon>
        <taxon>Cylindrospermum</taxon>
    </lineage>
</organism>
<dbReference type="STRING" id="56107.Cylst_3479"/>
<dbReference type="Proteomes" id="UP000010475">
    <property type="component" value="Chromosome"/>
</dbReference>
<dbReference type="HOGENOM" id="CLU_179781_0_1_3"/>